<keyword evidence="3 7" id="KW-0853">WD repeat</keyword>
<evidence type="ECO:0000313" key="9">
    <source>
        <dbReference type="EMBL" id="RZC56021.1"/>
    </source>
</evidence>
<dbReference type="SMART" id="SM00320">
    <property type="entry name" value="WD40"/>
    <property type="match status" value="11"/>
</dbReference>
<protein>
    <submittedName>
        <fullName evidence="9">Uncharacterized protein</fullName>
    </submittedName>
</protein>
<keyword evidence="2" id="KW-0963">Cytoplasm</keyword>
<feature type="repeat" description="WD" evidence="7">
    <location>
        <begin position="1097"/>
        <end position="1111"/>
    </location>
</feature>
<dbReference type="STRING" id="3469.A0A4Y7J7X0"/>
<dbReference type="Pfam" id="PF00400">
    <property type="entry name" value="WD40"/>
    <property type="match status" value="3"/>
</dbReference>
<keyword evidence="4" id="KW-0819">tRNA processing</keyword>
<evidence type="ECO:0000256" key="5">
    <source>
        <dbReference type="ARBA" id="ARBA00022737"/>
    </source>
</evidence>
<accession>A0A4Y7J7X0</accession>
<dbReference type="InterPro" id="IPR036322">
    <property type="entry name" value="WD40_repeat_dom_sf"/>
</dbReference>
<dbReference type="OMA" id="RSARIWM"/>
<evidence type="ECO:0000256" key="6">
    <source>
        <dbReference type="ARBA" id="ARBA00038255"/>
    </source>
</evidence>
<evidence type="ECO:0000256" key="1">
    <source>
        <dbReference type="ARBA" id="ARBA00004496"/>
    </source>
</evidence>
<dbReference type="SUPFAM" id="SSF50978">
    <property type="entry name" value="WD40 repeat-like"/>
    <property type="match status" value="4"/>
</dbReference>
<dbReference type="PANTHER" id="PTHR14344">
    <property type="entry name" value="WD REPEAT PROTEIN"/>
    <property type="match status" value="1"/>
</dbReference>
<feature type="compositionally biased region" description="Low complexity" evidence="8">
    <location>
        <begin position="979"/>
        <end position="993"/>
    </location>
</feature>
<evidence type="ECO:0000313" key="10">
    <source>
        <dbReference type="Proteomes" id="UP000316621"/>
    </source>
</evidence>
<dbReference type="EMBL" id="CM010717">
    <property type="protein sequence ID" value="RZC56021.1"/>
    <property type="molecule type" value="Genomic_DNA"/>
</dbReference>
<dbReference type="PROSITE" id="PS50294">
    <property type="entry name" value="WD_REPEATS_REGION"/>
    <property type="match status" value="1"/>
</dbReference>
<dbReference type="GO" id="GO:0005737">
    <property type="term" value="C:cytoplasm"/>
    <property type="evidence" value="ECO:0007669"/>
    <property type="project" value="UniProtKB-SubCell"/>
</dbReference>
<gene>
    <name evidence="9" type="ORF">C5167_014870</name>
</gene>
<dbReference type="InterPro" id="IPR001680">
    <property type="entry name" value="WD40_rpt"/>
</dbReference>
<dbReference type="Gene3D" id="2.130.10.10">
    <property type="entry name" value="YVTN repeat-like/Quinoprotein amine dehydrogenase"/>
    <property type="match status" value="4"/>
</dbReference>
<evidence type="ECO:0000256" key="4">
    <source>
        <dbReference type="ARBA" id="ARBA00022694"/>
    </source>
</evidence>
<dbReference type="InterPro" id="IPR051973">
    <property type="entry name" value="tRNA_Anticodon_Mtase-Reg"/>
</dbReference>
<keyword evidence="10" id="KW-1185">Reference proteome</keyword>
<evidence type="ECO:0000256" key="2">
    <source>
        <dbReference type="ARBA" id="ARBA00022490"/>
    </source>
</evidence>
<comment type="similarity">
    <text evidence="6">Belongs to the WD repeat WDR6 family.</text>
</comment>
<keyword evidence="5" id="KW-0677">Repeat</keyword>
<organism evidence="9 10">
    <name type="scientific">Papaver somniferum</name>
    <name type="common">Opium poppy</name>
    <dbReference type="NCBI Taxonomy" id="3469"/>
    <lineage>
        <taxon>Eukaryota</taxon>
        <taxon>Viridiplantae</taxon>
        <taxon>Streptophyta</taxon>
        <taxon>Embryophyta</taxon>
        <taxon>Tracheophyta</taxon>
        <taxon>Spermatophyta</taxon>
        <taxon>Magnoliopsida</taxon>
        <taxon>Ranunculales</taxon>
        <taxon>Papaveraceae</taxon>
        <taxon>Papaveroideae</taxon>
        <taxon>Papaver</taxon>
    </lineage>
</organism>
<evidence type="ECO:0000256" key="8">
    <source>
        <dbReference type="SAM" id="MobiDB-lite"/>
    </source>
</evidence>
<evidence type="ECO:0000256" key="3">
    <source>
        <dbReference type="ARBA" id="ARBA00022574"/>
    </source>
</evidence>
<dbReference type="Proteomes" id="UP000316621">
    <property type="component" value="Chromosome 3"/>
</dbReference>
<comment type="subcellular location">
    <subcellularLocation>
        <location evidence="1">Cytoplasm</location>
    </subcellularLocation>
</comment>
<name>A0A4Y7J7X0_PAPSO</name>
<feature type="repeat" description="WD" evidence="7">
    <location>
        <begin position="261"/>
        <end position="295"/>
    </location>
</feature>
<dbReference type="Gramene" id="RZC56021">
    <property type="protein sequence ID" value="RZC56021"/>
    <property type="gene ID" value="C5167_014870"/>
</dbReference>
<reference evidence="9 10" key="1">
    <citation type="journal article" date="2018" name="Science">
        <title>The opium poppy genome and morphinan production.</title>
        <authorList>
            <person name="Guo L."/>
            <person name="Winzer T."/>
            <person name="Yang X."/>
            <person name="Li Y."/>
            <person name="Ning Z."/>
            <person name="He Z."/>
            <person name="Teodor R."/>
            <person name="Lu Y."/>
            <person name="Bowser T.A."/>
            <person name="Graham I.A."/>
            <person name="Ye K."/>
        </authorList>
    </citation>
    <scope>NUCLEOTIDE SEQUENCE [LARGE SCALE GENOMIC DNA]</scope>
    <source>
        <strain evidence="10">cv. HN1</strain>
        <tissue evidence="9">Leaves</tissue>
    </source>
</reference>
<feature type="region of interest" description="Disordered" evidence="8">
    <location>
        <begin position="960"/>
        <end position="993"/>
    </location>
</feature>
<dbReference type="GO" id="GO:0030488">
    <property type="term" value="P:tRNA methylation"/>
    <property type="evidence" value="ECO:0007669"/>
    <property type="project" value="TreeGrafter"/>
</dbReference>
<proteinExistence type="inferred from homology"/>
<sequence length="1418" mass="156174">MAMEWSLKSGEYLGDISALCFVPLPPHLSSFPFLLAGTGSEILLYNVQEGKLLGSFHVFEGIRVHGIGCSPEFTSIHGVVNEGLSSSLIFKIVVFGERKVKLFRLQLGLNLGCDEFQLNACKIELELINLLPKFGHWVLDVCFLKEDKVTSESNGSSYLAVGISNNSVCLWDMLKSTIVLEVSYPERTLLYSMRLWGDSVKALRVASGTIYNEVIVWKLLPQDHTSLYSDSMKEPEMVSISSCSNTKFNDQQYAATCMSKLAGHEGSIFRIAWSSDGLKLMSVSDDRSARLWTVDPDGIYSDDHIVVSGSDSSSVILFGHNARIWDCFFADSLIVTVGEDCTCRLWSLDGKELMMIKEHVGRGIWRCAYDPTSSLLITAGFDSAVKVHLLNASYPHGSNVRNGASEDFNSRKEIFTISAPSFSDQYGLTDSKSEYVRCLHFPREDTLYVATNHGYLHHVQLTDPGNVRWTNLLRVSVEGPIVCMDILPEKANDLSMKIQDWIAVGDGKGNVTIISVHAGVGTPKVALLFTWSAGLERQLLGTYWCQSLGHRYVFTADPRGILKLWRIVDPSLSNDGEIIQNKKASLLAEFKSSFGTRILCLDAKPDEEVLVCGDQRGNLLVFPFSKSLLLDTSIASEVNISPLNHFKGAHGISSVASMVIAKSSFNQVQIRSNGADGCICHFKYDRDWKTLEFTGMKQVKELSLIQSVSADPNSDEDLSGGNYAIGFASADFIVWNLVNETKVTQIPCGGWRRPHSYYLGDVPEIHNCFAYVKDQTIHIHRLWLPTSKLFPSILHMQYHGREIHSLCFVSHVSETYTNGSSNHSNRLSCIATGCEDGTVRLTRYTPDSECLFPSKLLGEHVGSSAVRSISFVSKIYSAAVDQTHMTQECRSSVDDRDNQLLLISVGAKRVLTSWLLQNGSADKEKTLVNDLLVKAENRSKPQSKTFSSMSFQWLSTDMPSRFSSTHKGGKGPQGSVEVGENASNNGSGAPSGSLFSENCELEVRSDILDKNENDWRYMAVTAFLVKGADCRLTVCFIVVACSDTALTLRALLLPYRLWFDVAVLVPQTSPVLALQHVVVPIHTSSKHTLPMRNAYIVVSGSTDGNVTFWDLTGSVEGFMQRVSKLQPEKFIDSQKRPRTGRGSQGGRWWRSLGNESSKTIPKCTMDTVNATSEATNGHSTGTNEASAASSELGSDPVNSAPVSLQSVDATTLTSIAHTDNSLSNIYEVPPFHVLKKVHQSGVNCLHLSHINDSQNSECASAYCVLSGGDDQALHCLTFTLAMPHTDCASESNKYSGSTNNVMDRGYRIKILSRDSIASSHTSAVKGVWTDGTWSFTTGLDQRVRCWHCNGQGKLTEHGHVVLSVPEPETLDAVASGRNEYQIAVAGRGMQMMLYKLPDSQLNNYARSDRISVSPEILW</sequence>
<feature type="region of interest" description="Disordered" evidence="8">
    <location>
        <begin position="1172"/>
        <end position="1197"/>
    </location>
</feature>
<evidence type="ECO:0000256" key="7">
    <source>
        <dbReference type="PROSITE-ProRule" id="PRU00221"/>
    </source>
</evidence>
<dbReference type="PANTHER" id="PTHR14344:SF3">
    <property type="entry name" value="WD REPEAT-CONTAINING PROTEIN 6"/>
    <property type="match status" value="1"/>
</dbReference>
<dbReference type="PROSITE" id="PS50082">
    <property type="entry name" value="WD_REPEATS_2"/>
    <property type="match status" value="2"/>
</dbReference>
<dbReference type="InterPro" id="IPR015943">
    <property type="entry name" value="WD40/YVTN_repeat-like_dom_sf"/>
</dbReference>